<dbReference type="AlphaFoldDB" id="A0A8S2FDI2"/>
<name>A0A8S2FDI2_9BILA</name>
<dbReference type="EMBL" id="CAJNOK010028447">
    <property type="protein sequence ID" value="CAF1434862.1"/>
    <property type="molecule type" value="Genomic_DNA"/>
</dbReference>
<comment type="caution">
    <text evidence="1">The sequence shown here is derived from an EMBL/GenBank/DDBJ whole genome shotgun (WGS) entry which is preliminary data.</text>
</comment>
<sequence>MNSNDNNKQLFLSSFIDNITNNLSKSKNNYRYNDSIKRFAVSLYILDGKLTYELVRINQSHLSTVNKIIANTNFSVKEGEFKFDGLNKYLISIAVQFSFGSEDCTDVIHKIKYDVNTNSFIDFSIRLTMRYQLLKIVKLIHLNN</sequence>
<evidence type="ECO:0000313" key="1">
    <source>
        <dbReference type="EMBL" id="CAF1434862.1"/>
    </source>
</evidence>
<reference evidence="1" key="1">
    <citation type="submission" date="2021-02" db="EMBL/GenBank/DDBJ databases">
        <authorList>
            <person name="Nowell W R."/>
        </authorList>
    </citation>
    <scope>NUCLEOTIDE SEQUENCE</scope>
</reference>
<dbReference type="Proteomes" id="UP000677228">
    <property type="component" value="Unassembled WGS sequence"/>
</dbReference>
<protein>
    <submittedName>
        <fullName evidence="1">Uncharacterized protein</fullName>
    </submittedName>
</protein>
<evidence type="ECO:0000313" key="3">
    <source>
        <dbReference type="Proteomes" id="UP000677228"/>
    </source>
</evidence>
<proteinExistence type="predicted"/>
<gene>
    <name evidence="1" type="ORF">OVA965_LOCUS34199</name>
    <name evidence="2" type="ORF">TMI583_LOCUS35111</name>
</gene>
<accession>A0A8S2FDI2</accession>
<dbReference type="EMBL" id="CAJOBA010050237">
    <property type="protein sequence ID" value="CAF4232323.1"/>
    <property type="molecule type" value="Genomic_DNA"/>
</dbReference>
<organism evidence="1 3">
    <name type="scientific">Didymodactylos carnosus</name>
    <dbReference type="NCBI Taxonomy" id="1234261"/>
    <lineage>
        <taxon>Eukaryota</taxon>
        <taxon>Metazoa</taxon>
        <taxon>Spiralia</taxon>
        <taxon>Gnathifera</taxon>
        <taxon>Rotifera</taxon>
        <taxon>Eurotatoria</taxon>
        <taxon>Bdelloidea</taxon>
        <taxon>Philodinida</taxon>
        <taxon>Philodinidae</taxon>
        <taxon>Didymodactylos</taxon>
    </lineage>
</organism>
<evidence type="ECO:0000313" key="2">
    <source>
        <dbReference type="EMBL" id="CAF4232323.1"/>
    </source>
</evidence>
<dbReference type="Proteomes" id="UP000682733">
    <property type="component" value="Unassembled WGS sequence"/>
</dbReference>